<dbReference type="EMBL" id="LWDX02059670">
    <property type="protein sequence ID" value="OEL17551.1"/>
    <property type="molecule type" value="Genomic_DNA"/>
</dbReference>
<evidence type="ECO:0000256" key="1">
    <source>
        <dbReference type="SAM" id="MobiDB-lite"/>
    </source>
</evidence>
<feature type="compositionally biased region" description="Low complexity" evidence="1">
    <location>
        <begin position="51"/>
        <end position="76"/>
    </location>
</feature>
<evidence type="ECO:0000313" key="3">
    <source>
        <dbReference type="Proteomes" id="UP000095767"/>
    </source>
</evidence>
<evidence type="ECO:0000313" key="2">
    <source>
        <dbReference type="EMBL" id="OEL17551.1"/>
    </source>
</evidence>
<protein>
    <submittedName>
        <fullName evidence="2">Uncharacterized protein</fullName>
    </submittedName>
</protein>
<feature type="region of interest" description="Disordered" evidence="1">
    <location>
        <begin position="1"/>
        <end position="98"/>
    </location>
</feature>
<feature type="non-terminal residue" evidence="2">
    <location>
        <position position="1"/>
    </location>
</feature>
<dbReference type="Proteomes" id="UP000095767">
    <property type="component" value="Unassembled WGS sequence"/>
</dbReference>
<dbReference type="AlphaFoldDB" id="A0A1E5UXE8"/>
<keyword evidence="3" id="KW-1185">Reference proteome</keyword>
<feature type="compositionally biased region" description="Polar residues" evidence="1">
    <location>
        <begin position="1"/>
        <end position="19"/>
    </location>
</feature>
<sequence>LSAQPPQRSGSPSLASTTGAAIVWRSPRSSTCPTARRRSTTCSSPPTGTHPLSSAASACSATASSGTRSRPRTTARAPPPRPRMCSWLGGSCARSGSTRRGILDEDDWFARAFNETSWHFFEVDDDVDLAASTAGGRR</sequence>
<name>A0A1E5UXE8_9POAL</name>
<proteinExistence type="predicted"/>
<organism evidence="2 3">
    <name type="scientific">Dichanthelium oligosanthes</name>
    <dbReference type="NCBI Taxonomy" id="888268"/>
    <lineage>
        <taxon>Eukaryota</taxon>
        <taxon>Viridiplantae</taxon>
        <taxon>Streptophyta</taxon>
        <taxon>Embryophyta</taxon>
        <taxon>Tracheophyta</taxon>
        <taxon>Spermatophyta</taxon>
        <taxon>Magnoliopsida</taxon>
        <taxon>Liliopsida</taxon>
        <taxon>Poales</taxon>
        <taxon>Poaceae</taxon>
        <taxon>PACMAD clade</taxon>
        <taxon>Panicoideae</taxon>
        <taxon>Panicodae</taxon>
        <taxon>Paniceae</taxon>
        <taxon>Dichantheliinae</taxon>
        <taxon>Dichanthelium</taxon>
    </lineage>
</organism>
<reference evidence="2 3" key="1">
    <citation type="submission" date="2016-09" db="EMBL/GenBank/DDBJ databases">
        <title>The draft genome of Dichanthelium oligosanthes: A C3 panicoid grass species.</title>
        <authorList>
            <person name="Studer A.J."/>
            <person name="Schnable J.C."/>
            <person name="Brutnell T.P."/>
        </authorList>
    </citation>
    <scope>NUCLEOTIDE SEQUENCE [LARGE SCALE GENOMIC DNA]</scope>
    <source>
        <strain evidence="3">cv. Kellogg 1175</strain>
        <tissue evidence="2">Leaf</tissue>
    </source>
</reference>
<comment type="caution">
    <text evidence="2">The sequence shown here is derived from an EMBL/GenBank/DDBJ whole genome shotgun (WGS) entry which is preliminary data.</text>
</comment>
<accession>A0A1E5UXE8</accession>
<gene>
    <name evidence="2" type="ORF">BAE44_0021430</name>
</gene>